<dbReference type="Proteomes" id="UP001066276">
    <property type="component" value="Chromosome 7"/>
</dbReference>
<name>A0AAV7P5K9_PLEWA</name>
<dbReference type="AlphaFoldDB" id="A0AAV7P5K9"/>
<sequence length="78" mass="8052">MADARVQEAFRLLREAGRLDLIQSGVGGPSRPARRASSGVAAAVLACSESRGAASKQMGALTEPAVGQRLRLAGEECD</sequence>
<proteinExistence type="predicted"/>
<evidence type="ECO:0000313" key="1">
    <source>
        <dbReference type="EMBL" id="KAJ1123537.1"/>
    </source>
</evidence>
<accession>A0AAV7P5K9</accession>
<evidence type="ECO:0000313" key="2">
    <source>
        <dbReference type="Proteomes" id="UP001066276"/>
    </source>
</evidence>
<gene>
    <name evidence="1" type="ORF">NDU88_002006</name>
</gene>
<protein>
    <submittedName>
        <fullName evidence="1">Uncharacterized protein</fullName>
    </submittedName>
</protein>
<organism evidence="1 2">
    <name type="scientific">Pleurodeles waltl</name>
    <name type="common">Iberian ribbed newt</name>
    <dbReference type="NCBI Taxonomy" id="8319"/>
    <lineage>
        <taxon>Eukaryota</taxon>
        <taxon>Metazoa</taxon>
        <taxon>Chordata</taxon>
        <taxon>Craniata</taxon>
        <taxon>Vertebrata</taxon>
        <taxon>Euteleostomi</taxon>
        <taxon>Amphibia</taxon>
        <taxon>Batrachia</taxon>
        <taxon>Caudata</taxon>
        <taxon>Salamandroidea</taxon>
        <taxon>Salamandridae</taxon>
        <taxon>Pleurodelinae</taxon>
        <taxon>Pleurodeles</taxon>
    </lineage>
</organism>
<dbReference type="EMBL" id="JANPWB010000011">
    <property type="protein sequence ID" value="KAJ1123537.1"/>
    <property type="molecule type" value="Genomic_DNA"/>
</dbReference>
<keyword evidence="2" id="KW-1185">Reference proteome</keyword>
<comment type="caution">
    <text evidence="1">The sequence shown here is derived from an EMBL/GenBank/DDBJ whole genome shotgun (WGS) entry which is preliminary data.</text>
</comment>
<reference evidence="1" key="1">
    <citation type="journal article" date="2022" name="bioRxiv">
        <title>Sequencing and chromosome-scale assembly of the giantPleurodeles waltlgenome.</title>
        <authorList>
            <person name="Brown T."/>
            <person name="Elewa A."/>
            <person name="Iarovenko S."/>
            <person name="Subramanian E."/>
            <person name="Araus A.J."/>
            <person name="Petzold A."/>
            <person name="Susuki M."/>
            <person name="Suzuki K.-i.T."/>
            <person name="Hayashi T."/>
            <person name="Toyoda A."/>
            <person name="Oliveira C."/>
            <person name="Osipova E."/>
            <person name="Leigh N.D."/>
            <person name="Simon A."/>
            <person name="Yun M.H."/>
        </authorList>
    </citation>
    <scope>NUCLEOTIDE SEQUENCE</scope>
    <source>
        <strain evidence="1">20211129_DDA</strain>
        <tissue evidence="1">Liver</tissue>
    </source>
</reference>